<dbReference type="Gene3D" id="3.30.70.1560">
    <property type="entry name" value="Alpha-L RNA-binding motif"/>
    <property type="match status" value="1"/>
</dbReference>
<dbReference type="GO" id="GO:0003723">
    <property type="term" value="F:RNA binding"/>
    <property type="evidence" value="ECO:0007669"/>
    <property type="project" value="UniProtKB-KW"/>
</dbReference>
<dbReference type="Proteomes" id="UP001530377">
    <property type="component" value="Unassembled WGS sequence"/>
</dbReference>
<evidence type="ECO:0000256" key="1">
    <source>
        <dbReference type="ARBA" id="ARBA00008348"/>
    </source>
</evidence>
<gene>
    <name evidence="6" type="ORF">ACHAXA_004770</name>
</gene>
<keyword evidence="3" id="KW-0694">RNA-binding</keyword>
<feature type="domain" description="RNA-binding S4" evidence="5">
    <location>
        <begin position="120"/>
        <end position="185"/>
    </location>
</feature>
<keyword evidence="2" id="KW-0413">Isomerase</keyword>
<sequence length="437" mass="48856">MRMTTMATAYRVVVAAIVVIVAVIVLCLPTNNGVVHSFSIPISSTTSPLPSTTTTLTMMHRFRHRSREDVDRRRHIMNVNRGGDGTCGGFDTDNADDVDNGADATINDVDDSDIGRNNNVRLNKVFKATHSRRAADELIKSGRVSVNGVVITGSSDDAGTRVVPYRDVVTLDGNVVRDWEGMNAITIIPSSSSTMDRCDSGIDSNDDDMARRERRRRRQSLMISTSTFEYVKYHKPLGVTCTTDLRIRDNIIDSIRAHGYAPRHRVYPVGRLDKETSGLILLTSDGRVVNSVLRGENKMPKVYDVMVNGNLKEDDLRMLRDGIVIKTVAQRKGRSLDENTLIAKTRPCLVTRIGRNACRMTLFEGRNRQIRKMMEALGYAVLRLHRVEFMGIRLSYDDRDGDAGSSSSLSRPGDWSYLDEYEMSLVKDALWSASEKM</sequence>
<keyword evidence="7" id="KW-1185">Reference proteome</keyword>
<dbReference type="InterPro" id="IPR006145">
    <property type="entry name" value="PsdUridine_synth_RsuA/RluA"/>
</dbReference>
<dbReference type="GO" id="GO:0006364">
    <property type="term" value="P:rRNA processing"/>
    <property type="evidence" value="ECO:0007669"/>
    <property type="project" value="UniProtKB-ARBA"/>
</dbReference>
<proteinExistence type="inferred from homology"/>
<comment type="similarity">
    <text evidence="1">Belongs to the pseudouridine synthase RsuA family.</text>
</comment>
<dbReference type="SUPFAM" id="SSF55120">
    <property type="entry name" value="Pseudouridine synthase"/>
    <property type="match status" value="1"/>
</dbReference>
<evidence type="ECO:0000313" key="6">
    <source>
        <dbReference type="EMBL" id="KAL3807645.1"/>
    </source>
</evidence>
<evidence type="ECO:0000256" key="2">
    <source>
        <dbReference type="ARBA" id="ARBA00023235"/>
    </source>
</evidence>
<dbReference type="InterPro" id="IPR002942">
    <property type="entry name" value="S4_RNA-bd"/>
</dbReference>
<dbReference type="Pfam" id="PF00849">
    <property type="entry name" value="PseudoU_synth_2"/>
    <property type="match status" value="1"/>
</dbReference>
<dbReference type="SUPFAM" id="SSF55174">
    <property type="entry name" value="Alpha-L RNA-binding motif"/>
    <property type="match status" value="1"/>
</dbReference>
<evidence type="ECO:0000259" key="5">
    <source>
        <dbReference type="SMART" id="SM00363"/>
    </source>
</evidence>
<dbReference type="InterPro" id="IPR020094">
    <property type="entry name" value="TruA/RsuA/RluB/E/F_N"/>
</dbReference>
<dbReference type="GO" id="GO:0009982">
    <property type="term" value="F:pseudouridine synthase activity"/>
    <property type="evidence" value="ECO:0007669"/>
    <property type="project" value="UniProtKB-ARBA"/>
</dbReference>
<reference evidence="6 7" key="1">
    <citation type="submission" date="2024-10" db="EMBL/GenBank/DDBJ databases">
        <title>Updated reference genomes for cyclostephanoid diatoms.</title>
        <authorList>
            <person name="Roberts W.R."/>
            <person name="Alverson A.J."/>
        </authorList>
    </citation>
    <scope>NUCLEOTIDE SEQUENCE [LARGE SCALE GENOMIC DNA]</scope>
    <source>
        <strain evidence="6 7">AJA228-03</strain>
    </source>
</reference>
<dbReference type="Gene3D" id="3.30.70.580">
    <property type="entry name" value="Pseudouridine synthase I, catalytic domain, N-terminal subdomain"/>
    <property type="match status" value="1"/>
</dbReference>
<name>A0ABD3RJG9_9STRA</name>
<dbReference type="PANTHER" id="PTHR47683">
    <property type="entry name" value="PSEUDOURIDINE SYNTHASE FAMILY PROTEIN-RELATED"/>
    <property type="match status" value="1"/>
</dbReference>
<protein>
    <recommendedName>
        <fullName evidence="5">RNA-binding S4 domain-containing protein</fullName>
    </recommendedName>
</protein>
<comment type="caution">
    <text evidence="6">The sequence shown here is derived from an EMBL/GenBank/DDBJ whole genome shotgun (WGS) entry which is preliminary data.</text>
</comment>
<dbReference type="InterPro" id="IPR042092">
    <property type="entry name" value="PsdUridine_s_RsuA/RluB/E/F_cat"/>
</dbReference>
<dbReference type="CDD" id="cd00165">
    <property type="entry name" value="S4"/>
    <property type="match status" value="1"/>
</dbReference>
<dbReference type="EMBL" id="JALLPB020000604">
    <property type="protein sequence ID" value="KAL3807645.1"/>
    <property type="molecule type" value="Genomic_DNA"/>
</dbReference>
<dbReference type="NCBIfam" id="TIGR00093">
    <property type="entry name" value="pseudouridine synthase"/>
    <property type="match status" value="1"/>
</dbReference>
<organism evidence="6 7">
    <name type="scientific">Cyclostephanos tholiformis</name>
    <dbReference type="NCBI Taxonomy" id="382380"/>
    <lineage>
        <taxon>Eukaryota</taxon>
        <taxon>Sar</taxon>
        <taxon>Stramenopiles</taxon>
        <taxon>Ochrophyta</taxon>
        <taxon>Bacillariophyta</taxon>
        <taxon>Coscinodiscophyceae</taxon>
        <taxon>Thalassiosirophycidae</taxon>
        <taxon>Stephanodiscales</taxon>
        <taxon>Stephanodiscaceae</taxon>
        <taxon>Cyclostephanos</taxon>
    </lineage>
</organism>
<dbReference type="PANTHER" id="PTHR47683:SF2">
    <property type="entry name" value="RNA-BINDING S4 DOMAIN-CONTAINING PROTEIN"/>
    <property type="match status" value="1"/>
</dbReference>
<dbReference type="InterPro" id="IPR018496">
    <property type="entry name" value="PsdUridine_synth_RsuA/RluB_CS"/>
</dbReference>
<dbReference type="InterPro" id="IPR020103">
    <property type="entry name" value="PsdUridine_synth_cat_dom_sf"/>
</dbReference>
<dbReference type="InterPro" id="IPR050343">
    <property type="entry name" value="RsuA_PseudoU_synthase"/>
</dbReference>
<dbReference type="InterPro" id="IPR036986">
    <property type="entry name" value="S4_RNA-bd_sf"/>
</dbReference>
<evidence type="ECO:0000313" key="7">
    <source>
        <dbReference type="Proteomes" id="UP001530377"/>
    </source>
</evidence>
<evidence type="ECO:0000256" key="4">
    <source>
        <dbReference type="SAM" id="MobiDB-lite"/>
    </source>
</evidence>
<dbReference type="Gene3D" id="3.10.290.10">
    <property type="entry name" value="RNA-binding S4 domain"/>
    <property type="match status" value="1"/>
</dbReference>
<dbReference type="AlphaFoldDB" id="A0ABD3RJG9"/>
<dbReference type="PROSITE" id="PS50889">
    <property type="entry name" value="S4"/>
    <property type="match status" value="1"/>
</dbReference>
<dbReference type="PROSITE" id="PS01149">
    <property type="entry name" value="PSI_RSU"/>
    <property type="match status" value="1"/>
</dbReference>
<feature type="region of interest" description="Disordered" evidence="4">
    <location>
        <begin position="195"/>
        <end position="216"/>
    </location>
</feature>
<dbReference type="SMART" id="SM00363">
    <property type="entry name" value="S4"/>
    <property type="match status" value="1"/>
</dbReference>
<evidence type="ECO:0000256" key="3">
    <source>
        <dbReference type="PROSITE-ProRule" id="PRU00182"/>
    </source>
</evidence>
<dbReference type="InterPro" id="IPR000748">
    <property type="entry name" value="PsdUridine_synth_RsuA/RluB/E/F"/>
</dbReference>
<accession>A0ABD3RJG9</accession>